<dbReference type="Gene3D" id="3.40.50.720">
    <property type="entry name" value="NAD(P)-binding Rossmann-like Domain"/>
    <property type="match status" value="2"/>
</dbReference>
<organism evidence="4 5">
    <name type="scientific">Candidatus Segetimicrobium genomatis</name>
    <dbReference type="NCBI Taxonomy" id="2569760"/>
    <lineage>
        <taxon>Bacteria</taxon>
        <taxon>Bacillati</taxon>
        <taxon>Candidatus Sysuimicrobiota</taxon>
        <taxon>Candidatus Sysuimicrobiia</taxon>
        <taxon>Candidatus Sysuimicrobiales</taxon>
        <taxon>Candidatus Segetimicrobiaceae</taxon>
        <taxon>Candidatus Segetimicrobium</taxon>
    </lineage>
</organism>
<evidence type="ECO:0000313" key="5">
    <source>
        <dbReference type="Proteomes" id="UP000320048"/>
    </source>
</evidence>
<dbReference type="Pfam" id="PF13727">
    <property type="entry name" value="CoA_binding_3"/>
    <property type="match status" value="1"/>
</dbReference>
<dbReference type="PANTHER" id="PTHR43318:SF1">
    <property type="entry name" value="POLYSACCHARIDE BIOSYNTHESIS PROTEIN EPSC-RELATED"/>
    <property type="match status" value="1"/>
</dbReference>
<keyword evidence="2" id="KW-0472">Membrane</keyword>
<feature type="transmembrane region" description="Helical" evidence="2">
    <location>
        <begin position="51"/>
        <end position="71"/>
    </location>
</feature>
<comment type="caution">
    <text evidence="4">The sequence shown here is derived from an EMBL/GenBank/DDBJ whole genome shotgun (WGS) entry which is preliminary data.</text>
</comment>
<sequence length="894" mass="97413">MMRRILLMGRRRRVPDARVSQHVYFGISDVVLWVLSYTLALLIRFDGTVPSRYLAAMPVVLILFLPVKLAWNTIFRLYRVTWNLVGLKEIVGAWKASTAATLTLAGGLFLLQGIHAYGTFPRGVLILDYLLGTTFIAISRLGRRLSKEIPHAGSGNGGGSRVLLVGAGEAGGMIARSMVSSGHAHPVGFIDDDASKWGTFVHGLKVMGGKEAIPEVVRKLEVDEVVITFVSAASGHVRDIMRFARGAGITRVRVLPSLHELLTGNVTVHDIRDVNLEDLLGRKPAPVDANRVAAFLRGQTVLVTGAGGSIGSELARQLSRSDAARVLLLDTNETALFHLAEELVHAPVEQRVQTVIADVRDPDKIQRVFSTWRPDVVYHAAAYKHVPLMERHPDEAVRTNILGTLAVAEAALACGTHTFVLISTDKAVNATSVMGATKRLAEWVMKALNGRGATRFLAVRFGNVIGSRGSVVPVLQEQIRRGGPVTITHPEMSRYFMSTREAVALVLQASAAQESHDIFMLDMGQPIRILDLAQELIRLSGLEPDKDIPIVFSGIRPGEKLHEALETPDEPLERTTLPGVFAVSTNGGADEVILRLAIQELDRLSRAMDLTGVKRVLHQMVTSSEPMPVWLGGNGDALHRDPPSPRATPAREQGGDPVASVLVIGAHPDDEVLGVGGTIARHVHRGDRVSVLILTDGVTSHHSVTEPQKAAARTACRALGVHDVRFVDLPDQRLDSVPLLDVIRPISDAIRDLRPQVVYTHHHGDANQDHRAAFAATLVAARPFGENPVRRLLCYEVASSTEWGPPFADWAFLPTVYVDISATLDEKLKAFEAYRDTFISEVRPYPHPRSPEALRVYAQQRGIAVGMQAAEAFLLVRDLLVADALLPVRTPVES</sequence>
<gene>
    <name evidence="4" type="ORF">E6H04_13290</name>
</gene>
<evidence type="ECO:0000256" key="2">
    <source>
        <dbReference type="SAM" id="Phobius"/>
    </source>
</evidence>
<dbReference type="Gene3D" id="3.40.50.10320">
    <property type="entry name" value="LmbE-like"/>
    <property type="match status" value="1"/>
</dbReference>
<evidence type="ECO:0000313" key="4">
    <source>
        <dbReference type="EMBL" id="TMI77949.1"/>
    </source>
</evidence>
<dbReference type="InterPro" id="IPR036291">
    <property type="entry name" value="NAD(P)-bd_dom_sf"/>
</dbReference>
<keyword evidence="2" id="KW-1133">Transmembrane helix</keyword>
<dbReference type="InterPro" id="IPR003737">
    <property type="entry name" value="GlcNAc_PI_deacetylase-related"/>
</dbReference>
<dbReference type="SUPFAM" id="SSF51735">
    <property type="entry name" value="NAD(P)-binding Rossmann-fold domains"/>
    <property type="match status" value="2"/>
</dbReference>
<evidence type="ECO:0000259" key="3">
    <source>
        <dbReference type="Pfam" id="PF02719"/>
    </source>
</evidence>
<dbReference type="Proteomes" id="UP000320048">
    <property type="component" value="Unassembled WGS sequence"/>
</dbReference>
<dbReference type="AlphaFoldDB" id="A0A537J312"/>
<name>A0A537J312_9BACT</name>
<dbReference type="Pfam" id="PF02719">
    <property type="entry name" value="Polysacc_synt_2"/>
    <property type="match status" value="1"/>
</dbReference>
<feature type="domain" description="Polysaccharide biosynthesis protein CapD-like" evidence="3">
    <location>
        <begin position="301"/>
        <end position="583"/>
    </location>
</feature>
<accession>A0A537J312</accession>
<dbReference type="PANTHER" id="PTHR43318">
    <property type="entry name" value="UDP-N-ACETYLGLUCOSAMINE 4,6-DEHYDRATASE"/>
    <property type="match status" value="1"/>
</dbReference>
<dbReference type="CDD" id="cd05237">
    <property type="entry name" value="UDP_invert_4-6DH_SDR_e"/>
    <property type="match status" value="1"/>
</dbReference>
<keyword evidence="2" id="KW-0812">Transmembrane</keyword>
<proteinExistence type="inferred from homology"/>
<feature type="transmembrane region" description="Helical" evidence="2">
    <location>
        <begin position="92"/>
        <end position="114"/>
    </location>
</feature>
<feature type="transmembrane region" description="Helical" evidence="2">
    <location>
        <begin position="21"/>
        <end position="45"/>
    </location>
</feature>
<evidence type="ECO:0000256" key="1">
    <source>
        <dbReference type="ARBA" id="ARBA00007430"/>
    </source>
</evidence>
<reference evidence="4 5" key="1">
    <citation type="journal article" date="2019" name="Nat. Microbiol.">
        <title>Mediterranean grassland soil C-N compound turnover is dependent on rainfall and depth, and is mediated by genomically divergent microorganisms.</title>
        <authorList>
            <person name="Diamond S."/>
            <person name="Andeer P.F."/>
            <person name="Li Z."/>
            <person name="Crits-Christoph A."/>
            <person name="Burstein D."/>
            <person name="Anantharaman K."/>
            <person name="Lane K.R."/>
            <person name="Thomas B.C."/>
            <person name="Pan C."/>
            <person name="Northen T.R."/>
            <person name="Banfield J.F."/>
        </authorList>
    </citation>
    <scope>NUCLEOTIDE SEQUENCE [LARGE SCALE GENOMIC DNA]</scope>
    <source>
        <strain evidence="4">NP_7</strain>
    </source>
</reference>
<dbReference type="InterPro" id="IPR003869">
    <property type="entry name" value="Polysac_CapD-like"/>
</dbReference>
<dbReference type="InterPro" id="IPR051203">
    <property type="entry name" value="Polysaccharide_Synthase-Rel"/>
</dbReference>
<protein>
    <submittedName>
        <fullName evidence="4">SDR family NAD(P)-dependent oxidoreductase</fullName>
    </submittedName>
</protein>
<dbReference type="InterPro" id="IPR024078">
    <property type="entry name" value="LmbE-like_dom_sf"/>
</dbReference>
<dbReference type="EMBL" id="VBAO01000416">
    <property type="protein sequence ID" value="TMI77949.1"/>
    <property type="molecule type" value="Genomic_DNA"/>
</dbReference>
<dbReference type="SUPFAM" id="SSF102588">
    <property type="entry name" value="LmbE-like"/>
    <property type="match status" value="1"/>
</dbReference>
<comment type="similarity">
    <text evidence="1">Belongs to the polysaccharide synthase family.</text>
</comment>
<dbReference type="Pfam" id="PF02585">
    <property type="entry name" value="PIG-L"/>
    <property type="match status" value="1"/>
</dbReference>